<dbReference type="Proteomes" id="UP000188268">
    <property type="component" value="Unassembled WGS sequence"/>
</dbReference>
<evidence type="ECO:0000313" key="2">
    <source>
        <dbReference type="EMBL" id="OMO59080.1"/>
    </source>
</evidence>
<dbReference type="Gramene" id="OMO59080">
    <property type="protein sequence ID" value="OMO59080"/>
    <property type="gene ID" value="CCACVL1_25116"/>
</dbReference>
<keyword evidence="1" id="KW-0732">Signal</keyword>
<reference evidence="2 3" key="1">
    <citation type="submission" date="2013-09" db="EMBL/GenBank/DDBJ databases">
        <title>Corchorus capsularis genome sequencing.</title>
        <authorList>
            <person name="Alam M."/>
            <person name="Haque M.S."/>
            <person name="Islam M.S."/>
            <person name="Emdad E.M."/>
            <person name="Islam M.M."/>
            <person name="Ahmed B."/>
            <person name="Halim A."/>
            <person name="Hossen Q.M.M."/>
            <person name="Hossain M.Z."/>
            <person name="Ahmed R."/>
            <person name="Khan M.M."/>
            <person name="Islam R."/>
            <person name="Rashid M.M."/>
            <person name="Khan S.A."/>
            <person name="Rahman M.S."/>
            <person name="Alam M."/>
        </authorList>
    </citation>
    <scope>NUCLEOTIDE SEQUENCE [LARGE SCALE GENOMIC DNA]</scope>
    <source>
        <strain evidence="3">cv. CVL-1</strain>
        <tissue evidence="2">Whole seedling</tissue>
    </source>
</reference>
<feature type="chain" id="PRO_5012277632" evidence="1">
    <location>
        <begin position="18"/>
        <end position="62"/>
    </location>
</feature>
<accession>A0A1R3GM29</accession>
<sequence>MAMPILLVAMVTPPTAARLDCVLEGETCDMMRPPYGVPQRFCCESFHCVPTEDFIFGKYLRV</sequence>
<keyword evidence="3" id="KW-1185">Reference proteome</keyword>
<dbReference type="EMBL" id="AWWV01014037">
    <property type="protein sequence ID" value="OMO59080.1"/>
    <property type="molecule type" value="Genomic_DNA"/>
</dbReference>
<proteinExistence type="predicted"/>
<organism evidence="2 3">
    <name type="scientific">Corchorus capsularis</name>
    <name type="common">Jute</name>
    <dbReference type="NCBI Taxonomy" id="210143"/>
    <lineage>
        <taxon>Eukaryota</taxon>
        <taxon>Viridiplantae</taxon>
        <taxon>Streptophyta</taxon>
        <taxon>Embryophyta</taxon>
        <taxon>Tracheophyta</taxon>
        <taxon>Spermatophyta</taxon>
        <taxon>Magnoliopsida</taxon>
        <taxon>eudicotyledons</taxon>
        <taxon>Gunneridae</taxon>
        <taxon>Pentapetalae</taxon>
        <taxon>rosids</taxon>
        <taxon>malvids</taxon>
        <taxon>Malvales</taxon>
        <taxon>Malvaceae</taxon>
        <taxon>Grewioideae</taxon>
        <taxon>Apeibeae</taxon>
        <taxon>Corchorus</taxon>
    </lineage>
</organism>
<feature type="signal peptide" evidence="1">
    <location>
        <begin position="1"/>
        <end position="17"/>
    </location>
</feature>
<gene>
    <name evidence="2" type="ORF">CCACVL1_25116</name>
</gene>
<comment type="caution">
    <text evidence="2">The sequence shown here is derived from an EMBL/GenBank/DDBJ whole genome shotgun (WGS) entry which is preliminary data.</text>
</comment>
<protein>
    <submittedName>
        <fullName evidence="2">Uncharacterized protein</fullName>
    </submittedName>
</protein>
<evidence type="ECO:0000313" key="3">
    <source>
        <dbReference type="Proteomes" id="UP000188268"/>
    </source>
</evidence>
<evidence type="ECO:0000256" key="1">
    <source>
        <dbReference type="SAM" id="SignalP"/>
    </source>
</evidence>
<dbReference type="AlphaFoldDB" id="A0A1R3GM29"/>
<name>A0A1R3GM29_COCAP</name>